<accession>A0A9W9LTQ1</accession>
<dbReference type="PANTHER" id="PTHR47843">
    <property type="entry name" value="BTB DOMAIN-CONTAINING PROTEIN-RELATED"/>
    <property type="match status" value="1"/>
</dbReference>
<reference evidence="3" key="1">
    <citation type="submission" date="2022-11" db="EMBL/GenBank/DDBJ databases">
        <authorList>
            <person name="Petersen C."/>
        </authorList>
    </citation>
    <scope>NUCLEOTIDE SEQUENCE</scope>
    <source>
        <strain evidence="3">IBT 26290</strain>
    </source>
</reference>
<dbReference type="GeneID" id="81422320"/>
<feature type="region of interest" description="Disordered" evidence="1">
    <location>
        <begin position="1"/>
        <end position="29"/>
    </location>
</feature>
<sequence length="312" mass="35620">MKKIKRKPFGYEGTYPKESNPPPPEAQNREDQDTILGLIASLHLNSDYSDLTIFCKDKIFSAHRLVVCPRSKYFQNACYGGFKETEQPIRLNEKEPILIEKMLEFLYTGNYTPPCPTQPSEIVQADGGDIPGMDRQPAEEPSLESPPENDVIDEFPLNHASKEGDERVVTKPLVESLVDCHPCYFHVRMYGEADYFMIDDLKRKAEVHFCASLLSSPKTESFEEAIEELYSTRANYHKLRQVAIGVIVANLPNLRNGPAPVITPELTRSIPDFTYDLLQATLDKYVQDPPDVEEHKDQSQLKVEYWGSSRRY</sequence>
<proteinExistence type="predicted"/>
<protein>
    <recommendedName>
        <fullName evidence="2">BTB domain-containing protein</fullName>
    </recommendedName>
</protein>
<dbReference type="EMBL" id="JAPQKN010000001">
    <property type="protein sequence ID" value="KAJ5175142.1"/>
    <property type="molecule type" value="Genomic_DNA"/>
</dbReference>
<dbReference type="InterPro" id="IPR000210">
    <property type="entry name" value="BTB/POZ_dom"/>
</dbReference>
<dbReference type="InterPro" id="IPR011333">
    <property type="entry name" value="SKP1/BTB/POZ_sf"/>
</dbReference>
<feature type="domain" description="BTB" evidence="2">
    <location>
        <begin position="49"/>
        <end position="115"/>
    </location>
</feature>
<name>A0A9W9LTQ1_9EURO</name>
<evidence type="ECO:0000256" key="1">
    <source>
        <dbReference type="SAM" id="MobiDB-lite"/>
    </source>
</evidence>
<dbReference type="PANTHER" id="PTHR47843:SF5">
    <property type="entry name" value="BTB_POZ DOMAIN PROTEIN"/>
    <property type="match status" value="1"/>
</dbReference>
<evidence type="ECO:0000313" key="4">
    <source>
        <dbReference type="Proteomes" id="UP001149163"/>
    </source>
</evidence>
<dbReference type="Proteomes" id="UP001149163">
    <property type="component" value="Unassembled WGS sequence"/>
</dbReference>
<comment type="caution">
    <text evidence="3">The sequence shown here is derived from an EMBL/GenBank/DDBJ whole genome shotgun (WGS) entry which is preliminary data.</text>
</comment>
<dbReference type="OrthoDB" id="6359816at2759"/>
<feature type="compositionally biased region" description="Low complexity" evidence="1">
    <location>
        <begin position="139"/>
        <end position="148"/>
    </location>
</feature>
<evidence type="ECO:0000313" key="3">
    <source>
        <dbReference type="EMBL" id="KAJ5175142.1"/>
    </source>
</evidence>
<evidence type="ECO:0000259" key="2">
    <source>
        <dbReference type="PROSITE" id="PS50097"/>
    </source>
</evidence>
<dbReference type="Gene3D" id="3.30.710.10">
    <property type="entry name" value="Potassium Channel Kv1.1, Chain A"/>
    <property type="match status" value="1"/>
</dbReference>
<dbReference type="SUPFAM" id="SSF54695">
    <property type="entry name" value="POZ domain"/>
    <property type="match status" value="1"/>
</dbReference>
<dbReference type="Pfam" id="PF00651">
    <property type="entry name" value="BTB"/>
    <property type="match status" value="1"/>
</dbReference>
<organism evidence="3 4">
    <name type="scientific">Penicillium canariense</name>
    <dbReference type="NCBI Taxonomy" id="189055"/>
    <lineage>
        <taxon>Eukaryota</taxon>
        <taxon>Fungi</taxon>
        <taxon>Dikarya</taxon>
        <taxon>Ascomycota</taxon>
        <taxon>Pezizomycotina</taxon>
        <taxon>Eurotiomycetes</taxon>
        <taxon>Eurotiomycetidae</taxon>
        <taxon>Eurotiales</taxon>
        <taxon>Aspergillaceae</taxon>
        <taxon>Penicillium</taxon>
    </lineage>
</organism>
<dbReference type="PROSITE" id="PS50097">
    <property type="entry name" value="BTB"/>
    <property type="match status" value="1"/>
</dbReference>
<feature type="region of interest" description="Disordered" evidence="1">
    <location>
        <begin position="117"/>
        <end position="149"/>
    </location>
</feature>
<dbReference type="AlphaFoldDB" id="A0A9W9LTQ1"/>
<gene>
    <name evidence="3" type="ORF">N7482_001019</name>
</gene>
<reference evidence="3" key="2">
    <citation type="journal article" date="2023" name="IMA Fungus">
        <title>Comparative genomic study of the Penicillium genus elucidates a diverse pangenome and 15 lateral gene transfer events.</title>
        <authorList>
            <person name="Petersen C."/>
            <person name="Sorensen T."/>
            <person name="Nielsen M.R."/>
            <person name="Sondergaard T.E."/>
            <person name="Sorensen J.L."/>
            <person name="Fitzpatrick D.A."/>
            <person name="Frisvad J.C."/>
            <person name="Nielsen K.L."/>
        </authorList>
    </citation>
    <scope>NUCLEOTIDE SEQUENCE</scope>
    <source>
        <strain evidence="3">IBT 26290</strain>
    </source>
</reference>
<dbReference type="RefSeq" id="XP_056546750.1">
    <property type="nucleotide sequence ID" value="XM_056683144.1"/>
</dbReference>
<keyword evidence="4" id="KW-1185">Reference proteome</keyword>